<evidence type="ECO:0000256" key="2">
    <source>
        <dbReference type="SAM" id="Phobius"/>
    </source>
</evidence>
<protein>
    <submittedName>
        <fullName evidence="3">Uncharacterized protein</fullName>
    </submittedName>
</protein>
<evidence type="ECO:0000313" key="3">
    <source>
        <dbReference type="EMBL" id="RSH84046.1"/>
    </source>
</evidence>
<dbReference type="EMBL" id="RSCD01000022">
    <property type="protein sequence ID" value="RSH84046.1"/>
    <property type="molecule type" value="Genomic_DNA"/>
</dbReference>
<keyword evidence="2" id="KW-0812">Transmembrane</keyword>
<dbReference type="Proteomes" id="UP000279259">
    <property type="component" value="Unassembled WGS sequence"/>
</dbReference>
<accession>A0A427XYU1</accession>
<reference evidence="3 4" key="1">
    <citation type="submission" date="2018-11" db="EMBL/GenBank/DDBJ databases">
        <title>Genome sequence of Saitozyma podzolica DSM 27192.</title>
        <authorList>
            <person name="Aliyu H."/>
            <person name="Gorte O."/>
            <person name="Ochsenreither K."/>
        </authorList>
    </citation>
    <scope>NUCLEOTIDE SEQUENCE [LARGE SCALE GENOMIC DNA]</scope>
    <source>
        <strain evidence="3 4">DSM 27192</strain>
    </source>
</reference>
<feature type="compositionally biased region" description="Polar residues" evidence="1">
    <location>
        <begin position="64"/>
        <end position="76"/>
    </location>
</feature>
<gene>
    <name evidence="3" type="ORF">EHS25_005291</name>
</gene>
<feature type="transmembrane region" description="Helical" evidence="2">
    <location>
        <begin position="119"/>
        <end position="141"/>
    </location>
</feature>
<name>A0A427XYU1_9TREE</name>
<evidence type="ECO:0000313" key="4">
    <source>
        <dbReference type="Proteomes" id="UP000279259"/>
    </source>
</evidence>
<organism evidence="3 4">
    <name type="scientific">Saitozyma podzolica</name>
    <dbReference type="NCBI Taxonomy" id="1890683"/>
    <lineage>
        <taxon>Eukaryota</taxon>
        <taxon>Fungi</taxon>
        <taxon>Dikarya</taxon>
        <taxon>Basidiomycota</taxon>
        <taxon>Agaricomycotina</taxon>
        <taxon>Tremellomycetes</taxon>
        <taxon>Tremellales</taxon>
        <taxon>Trimorphomycetaceae</taxon>
        <taxon>Saitozyma</taxon>
    </lineage>
</organism>
<dbReference type="OrthoDB" id="2526823at2759"/>
<sequence length="567" mass="61453">MEDNHPQPPGSYKSDRTLATQSSAADWEDIDTAEDIMSARSDTSSRAGPSTPRKASSAVGRGGTSSPTPSKRSGTTPVRRRKPPRPARPELTSPRASESRASTGTRSAISASSPLAPTLSGTISALLAILRVVVSIFNILLGPIIYPMIYTILAISLLSLAAYYLFPHLPRFVLLLIGKLVRLLARTWTPSIPSLNGWSGWNTTDVRLGQEALSIPFRAIVAAPACAITGVLCPLSIVTRRKPDGPGGEEHEVVARPFWQWDVFGAGSSAVDVVDVGRVARGLTKEIKQARDIFDSVRMLGDGTLIGGLEYVRIWELGVAVQTGSNLDDKAMVGAQLMELGDMTRDLYDELGGINNMAVNAFNWIHWEFASLVKLLSLPATQRPSNETVTRRLHTLVMRIDTALQTLHHLTSQSTLHAQGATSHGQELFHSLKSIQASLRREQDLSPKWKLHYDVIRHSIVGGEPTRLELLARDLDITRNTIGGLDTVRSQLEGVRRAVKDYRDQIGMSQASMMGVHLGVGESGMSADDEVKILQELVDGLGSAVGKAKERPAIVREDNGPLGIEAD</sequence>
<feature type="region of interest" description="Disordered" evidence="1">
    <location>
        <begin position="1"/>
        <end position="113"/>
    </location>
</feature>
<keyword evidence="4" id="KW-1185">Reference proteome</keyword>
<dbReference type="AlphaFoldDB" id="A0A427XYU1"/>
<keyword evidence="2" id="KW-1133">Transmembrane helix</keyword>
<comment type="caution">
    <text evidence="3">The sequence shown here is derived from an EMBL/GenBank/DDBJ whole genome shotgun (WGS) entry which is preliminary data.</text>
</comment>
<keyword evidence="2" id="KW-0472">Membrane</keyword>
<proteinExistence type="predicted"/>
<evidence type="ECO:0000256" key="1">
    <source>
        <dbReference type="SAM" id="MobiDB-lite"/>
    </source>
</evidence>
<feature type="transmembrane region" description="Helical" evidence="2">
    <location>
        <begin position="148"/>
        <end position="166"/>
    </location>
</feature>
<feature type="compositionally biased region" description="Polar residues" evidence="1">
    <location>
        <begin position="94"/>
        <end position="113"/>
    </location>
</feature>